<organism evidence="1 2">
    <name type="scientific">Entomophthora muscae</name>
    <dbReference type="NCBI Taxonomy" id="34485"/>
    <lineage>
        <taxon>Eukaryota</taxon>
        <taxon>Fungi</taxon>
        <taxon>Fungi incertae sedis</taxon>
        <taxon>Zoopagomycota</taxon>
        <taxon>Entomophthoromycotina</taxon>
        <taxon>Entomophthoromycetes</taxon>
        <taxon>Entomophthorales</taxon>
        <taxon>Entomophthoraceae</taxon>
        <taxon>Entomophthora</taxon>
    </lineage>
</organism>
<reference evidence="1" key="1">
    <citation type="submission" date="2022-04" db="EMBL/GenBank/DDBJ databases">
        <title>Genome of the entomopathogenic fungus Entomophthora muscae.</title>
        <authorList>
            <person name="Elya C."/>
            <person name="Lovett B.R."/>
            <person name="Lee E."/>
            <person name="Macias A.M."/>
            <person name="Hajek A.E."/>
            <person name="De Bivort B.L."/>
            <person name="Kasson M.T."/>
            <person name="De Fine Licht H.H."/>
            <person name="Stajich J.E."/>
        </authorList>
    </citation>
    <scope>NUCLEOTIDE SEQUENCE</scope>
    <source>
        <strain evidence="1">Berkeley</strain>
    </source>
</reference>
<name>A0ACC2REA0_9FUNG</name>
<evidence type="ECO:0000313" key="1">
    <source>
        <dbReference type="EMBL" id="KAJ9048408.1"/>
    </source>
</evidence>
<gene>
    <name evidence="1" type="ORF">DSO57_1035378</name>
</gene>
<accession>A0ACC2REA0</accession>
<dbReference type="Proteomes" id="UP001165960">
    <property type="component" value="Unassembled WGS sequence"/>
</dbReference>
<comment type="caution">
    <text evidence="1">The sequence shown here is derived from an EMBL/GenBank/DDBJ whole genome shotgun (WGS) entry which is preliminary data.</text>
</comment>
<dbReference type="EMBL" id="QTSX02007411">
    <property type="protein sequence ID" value="KAJ9048408.1"/>
    <property type="molecule type" value="Genomic_DNA"/>
</dbReference>
<protein>
    <submittedName>
        <fullName evidence="1">Uncharacterized protein</fullName>
    </submittedName>
</protein>
<sequence>MSSLSRYSRNFQYRRFTPETVLRWSPALARWGLVSGIGVLYFMEGIPLVRQDVLSKIPLFGNFWSEYAQKPE</sequence>
<keyword evidence="2" id="KW-1185">Reference proteome</keyword>
<evidence type="ECO:0000313" key="2">
    <source>
        <dbReference type="Proteomes" id="UP001165960"/>
    </source>
</evidence>
<proteinExistence type="predicted"/>